<organism evidence="1 2">
    <name type="scientific">Anopheles minimus</name>
    <dbReference type="NCBI Taxonomy" id="112268"/>
    <lineage>
        <taxon>Eukaryota</taxon>
        <taxon>Metazoa</taxon>
        <taxon>Ecdysozoa</taxon>
        <taxon>Arthropoda</taxon>
        <taxon>Hexapoda</taxon>
        <taxon>Insecta</taxon>
        <taxon>Pterygota</taxon>
        <taxon>Neoptera</taxon>
        <taxon>Endopterygota</taxon>
        <taxon>Diptera</taxon>
        <taxon>Nematocera</taxon>
        <taxon>Culicoidea</taxon>
        <taxon>Culicidae</taxon>
        <taxon>Anophelinae</taxon>
        <taxon>Anopheles</taxon>
    </lineage>
</organism>
<evidence type="ECO:0000313" key="1">
    <source>
        <dbReference type="EnsemblMetazoa" id="AMIN014739-PA"/>
    </source>
</evidence>
<reference evidence="1" key="2">
    <citation type="submission" date="2020-05" db="UniProtKB">
        <authorList>
            <consortium name="EnsemblMetazoa"/>
        </authorList>
    </citation>
    <scope>IDENTIFICATION</scope>
    <source>
        <strain evidence="1">MINIMUS1</strain>
    </source>
</reference>
<protein>
    <submittedName>
        <fullName evidence="1">Uncharacterized protein</fullName>
    </submittedName>
</protein>
<dbReference type="AlphaFoldDB" id="A0A182WQ04"/>
<keyword evidence="2" id="KW-1185">Reference proteome</keyword>
<accession>A0A182WQ04</accession>
<evidence type="ECO:0000313" key="2">
    <source>
        <dbReference type="Proteomes" id="UP000075920"/>
    </source>
</evidence>
<proteinExistence type="predicted"/>
<reference evidence="2" key="1">
    <citation type="submission" date="2013-03" db="EMBL/GenBank/DDBJ databases">
        <title>The Genome Sequence of Anopheles minimus MINIMUS1.</title>
        <authorList>
            <consortium name="The Broad Institute Genomics Platform"/>
            <person name="Neafsey D.E."/>
            <person name="Walton C."/>
            <person name="Walker B."/>
            <person name="Young S.K."/>
            <person name="Zeng Q."/>
            <person name="Gargeya S."/>
            <person name="Fitzgerald M."/>
            <person name="Haas B."/>
            <person name="Abouelleil A."/>
            <person name="Allen A.W."/>
            <person name="Alvarado L."/>
            <person name="Arachchi H.M."/>
            <person name="Berlin A.M."/>
            <person name="Chapman S.B."/>
            <person name="Gainer-Dewar J."/>
            <person name="Goldberg J."/>
            <person name="Griggs A."/>
            <person name="Gujja S."/>
            <person name="Hansen M."/>
            <person name="Howarth C."/>
            <person name="Imamovic A."/>
            <person name="Ireland A."/>
            <person name="Larimer J."/>
            <person name="McCowan C."/>
            <person name="Murphy C."/>
            <person name="Pearson M."/>
            <person name="Poon T.W."/>
            <person name="Priest M."/>
            <person name="Roberts A."/>
            <person name="Saif S."/>
            <person name="Shea T."/>
            <person name="Sisk P."/>
            <person name="Sykes S."/>
            <person name="Wortman J."/>
            <person name="Nusbaum C."/>
            <person name="Birren B."/>
        </authorList>
    </citation>
    <scope>NUCLEOTIDE SEQUENCE [LARGE SCALE GENOMIC DNA]</scope>
    <source>
        <strain evidence="2">MINIMUS1</strain>
    </source>
</reference>
<dbReference type="Proteomes" id="UP000075920">
    <property type="component" value="Unassembled WGS sequence"/>
</dbReference>
<name>A0A182WQ04_9DIPT</name>
<dbReference type="EnsemblMetazoa" id="AMIN014739-RA">
    <property type="protein sequence ID" value="AMIN014739-PA"/>
    <property type="gene ID" value="AMIN014739"/>
</dbReference>
<dbReference type="VEuPathDB" id="VectorBase:AMIN014739"/>
<sequence>MMIESKRTFGRQLRAGLTGSRDYRKQSLFIAGLCLTFGYHDYDRCTAK</sequence>